<protein>
    <recommendedName>
        <fullName evidence="8">U4/U6 snRNA-associated-splicing factor PRP24</fullName>
    </recommendedName>
</protein>
<dbReference type="SMART" id="SM00386">
    <property type="entry name" value="HAT"/>
    <property type="match status" value="2"/>
</dbReference>
<evidence type="ECO:0000259" key="11">
    <source>
        <dbReference type="PROSITE" id="PS50102"/>
    </source>
</evidence>
<dbReference type="Gene3D" id="1.25.40.10">
    <property type="entry name" value="Tetratricopeptide repeat domain"/>
    <property type="match status" value="2"/>
</dbReference>
<dbReference type="Proteomes" id="UP000239563">
    <property type="component" value="Chromosome XX"/>
</dbReference>
<evidence type="ECO:0000256" key="7">
    <source>
        <dbReference type="ARBA" id="ARBA00093374"/>
    </source>
</evidence>
<dbReference type="EMBL" id="LT795073">
    <property type="protein sequence ID" value="SJX66048.1"/>
    <property type="molecule type" value="Genomic_DNA"/>
</dbReference>
<feature type="domain" description="RRM" evidence="11">
    <location>
        <begin position="983"/>
        <end position="1060"/>
    </location>
</feature>
<organism evidence="12 13">
    <name type="scientific">Sporisorium reilianum f. sp. reilianum</name>
    <dbReference type="NCBI Taxonomy" id="72559"/>
    <lineage>
        <taxon>Eukaryota</taxon>
        <taxon>Fungi</taxon>
        <taxon>Dikarya</taxon>
        <taxon>Basidiomycota</taxon>
        <taxon>Ustilaginomycotina</taxon>
        <taxon>Ustilaginomycetes</taxon>
        <taxon>Ustilaginales</taxon>
        <taxon>Ustilaginaceae</taxon>
        <taxon>Sporisorium</taxon>
    </lineage>
</organism>
<gene>
    <name evidence="12" type="ORF">SRS1_13489</name>
</gene>
<reference evidence="12 13" key="1">
    <citation type="submission" date="2017-02" db="EMBL/GenBank/DDBJ databases">
        <authorList>
            <person name="Peterson S.W."/>
        </authorList>
    </citation>
    <scope>NUCLEOTIDE SEQUENCE [LARGE SCALE GENOMIC DNA]</scope>
    <source>
        <strain evidence="12 13">SRS1_H2-8</strain>
    </source>
</reference>
<keyword evidence="4 9" id="KW-0694">RNA-binding</keyword>
<evidence type="ECO:0000256" key="8">
    <source>
        <dbReference type="ARBA" id="ARBA00093627"/>
    </source>
</evidence>
<dbReference type="FunFam" id="3.30.70.330:FF:000365">
    <property type="entry name" value="U4/U6 snRNA-associated-splicing factor PRP24"/>
    <property type="match status" value="1"/>
</dbReference>
<dbReference type="GO" id="GO:0005688">
    <property type="term" value="C:U6 snRNP"/>
    <property type="evidence" value="ECO:0007669"/>
    <property type="project" value="UniProtKB-ARBA"/>
</dbReference>
<feature type="region of interest" description="Disordered" evidence="10">
    <location>
        <begin position="1208"/>
        <end position="1257"/>
    </location>
</feature>
<keyword evidence="5" id="KW-0508">mRNA splicing</keyword>
<dbReference type="CDD" id="cd00590">
    <property type="entry name" value="RRM_SF"/>
    <property type="match status" value="1"/>
</dbReference>
<dbReference type="SMART" id="SM00360">
    <property type="entry name" value="RRM"/>
    <property type="match status" value="4"/>
</dbReference>
<name>A0A2N8UMK9_9BASI</name>
<comment type="function">
    <text evidence="7">Functions as a recycling factor of the spliceosome, a machinery that forms on each precursor-messenger RNA (pre-mRNA) and catalyzes the removal of introns. Chaperones the re-annealing of U4 and U6 snRNAs (small nuclear RNAs) released from previous rounds of splicing, an initial step in reforming the U4/U6-U5 tri-snRNP (small nuclear ribonucleoprotein) that can reassemble into another spliceosome complex; this step involves binding U6 and facilitating the unwinding of the U6 internal stem loop, followed by base-pairing of U6 to U4.</text>
</comment>
<dbReference type="Pfam" id="PF00076">
    <property type="entry name" value="RRM_1"/>
    <property type="match status" value="2"/>
</dbReference>
<comment type="subcellular location">
    <subcellularLocation>
        <location evidence="1">Nucleus</location>
    </subcellularLocation>
</comment>
<dbReference type="InterPro" id="IPR035979">
    <property type="entry name" value="RBD_domain_sf"/>
</dbReference>
<dbReference type="PANTHER" id="PTHR21245">
    <property type="entry name" value="HETEROGENEOUS NUCLEAR RIBONUCLEOPROTEIN"/>
    <property type="match status" value="1"/>
</dbReference>
<dbReference type="SUPFAM" id="SSF54928">
    <property type="entry name" value="RNA-binding domain, RBD"/>
    <property type="match status" value="2"/>
</dbReference>
<dbReference type="InterPro" id="IPR000504">
    <property type="entry name" value="RRM_dom"/>
</dbReference>
<dbReference type="InterPro" id="IPR012677">
    <property type="entry name" value="Nucleotide-bd_a/b_plait_sf"/>
</dbReference>
<evidence type="ECO:0000256" key="4">
    <source>
        <dbReference type="ARBA" id="ARBA00022884"/>
    </source>
</evidence>
<dbReference type="Gene3D" id="3.30.70.330">
    <property type="match status" value="3"/>
</dbReference>
<dbReference type="GO" id="GO:0006397">
    <property type="term" value="P:mRNA processing"/>
    <property type="evidence" value="ECO:0007669"/>
    <property type="project" value="UniProtKB-KW"/>
</dbReference>
<feature type="compositionally biased region" description="Low complexity" evidence="10">
    <location>
        <begin position="1209"/>
        <end position="1223"/>
    </location>
</feature>
<keyword evidence="3" id="KW-0677">Repeat</keyword>
<dbReference type="GO" id="GO:0003723">
    <property type="term" value="F:RNA binding"/>
    <property type="evidence" value="ECO:0007669"/>
    <property type="project" value="UniProtKB-UniRule"/>
</dbReference>
<evidence type="ECO:0000256" key="9">
    <source>
        <dbReference type="PROSITE-ProRule" id="PRU00176"/>
    </source>
</evidence>
<feature type="compositionally biased region" description="Basic and acidic residues" evidence="10">
    <location>
        <begin position="1070"/>
        <end position="1086"/>
    </location>
</feature>
<keyword evidence="6" id="KW-0539">Nucleus</keyword>
<feature type="region of interest" description="Disordered" evidence="10">
    <location>
        <begin position="1061"/>
        <end position="1086"/>
    </location>
</feature>
<evidence type="ECO:0000256" key="2">
    <source>
        <dbReference type="ARBA" id="ARBA00022664"/>
    </source>
</evidence>
<keyword evidence="2" id="KW-0507">mRNA processing</keyword>
<dbReference type="PROSITE" id="PS50102">
    <property type="entry name" value="RRM"/>
    <property type="match status" value="2"/>
</dbReference>
<sequence>MEVEQTEGGAAAVLRSDSKLSTLQPAAHRDRFLHLQTSSRYAGSSDPTARLNSILALVDSYKNAAALTSLLPHDWDVLLALEFRLAVATRPLTPDSLQSLLELHKHAATLAPSIELVKRYIGLLLTYCSQLSGIDIAFSTLQPSNGSASTSASSDPALKWTSLDSCPTIDTAQSIYHSSSLPPIVRDAGEAGAWESVCGLEATRWRIREAYSRCAYQLQESQEVWRLYLGFEEAILASSPAATRDEQLEAVRHVYLARLKVPHAAIDDTFQAFSSFVTQHLSPQQYESEMSAANGLVAESKAVLRQRERHEDSLASLFRNGPLHAAGSRQDVDNFATYCKPYLRWQTNRAARVMRSKDRAAAQTELDLTCALFERLIPHFGLHPPSTHKHELVYYAGDVHGSEHYSRDFKRLSPTEREARIQQEQQLFSERLAIATDLWLEYISVLTSSARPDASLIMDVCTRAAQGLPTVVNLHCVLMHSWARFRRSRPQIEQLFEKVVTPGALELKASELTDLCLTRIDCERELAAFELVVKAGADVDVDPARDMDKFTEIYALLSYSLGKLAELGDERDPSLRLEKATVNWVERAVFAMGGPASDGGAGLNELAESVWQTAVTQQPDNALVYREAAAYWLRRFDARRARSWFKAGISKLERKQAQEASQEFSTLMQEWVQFEHQHGSIEEVEFAEGKARAERQRALEAWYAQYAQYESQAQAQTQTQIQPSNPSNGNDAAAMQVDVPSSHAENSSAGKRKADDDDDDDEVVADTSIPDAQMSTRTDEPSKSTEAAGEQPKKTRTTEAENTPSRDREHCSVLVAGLDLSIDAAAIRRLLRGCGRIVELSGPTVLTSTSGESSAAALVEFSDPSGAASALTRHGKAVSDSTASIFIGWKCTLFVTNFPEDWEDTHIRTAFAPYGLVFTVRWPSKRFASTRRFCYVQYTTPDSAAAAVAALDKSEVAAGRTLSVALSDPGRRKQRTDAHENGKELFVSGFPRNINEDELKTYFEEFGTVTGVRLLRNNEGGLRGIGFVDFEQTLDAHRAMKELNSTKWRGKTISVTIAENRGAHGASTSRGERKAEVQERRAKSVRVEGLPTDAQEALIQQAVERAVGLGNVKQVLWRPDGANQHATVEFKDAKDAGRAVLVGGAGSVRYIGGGEEVVLSVGAVEEEGVGMQVVGEKGGEQPAALSFVPRASRGGRGRGRGRAFGVGFAQSHSHQSTASTSTAKDVGGDDMEVEPHVEPDNNLTGQDRFRAMLQRRS</sequence>
<feature type="compositionally biased region" description="Basic and acidic residues" evidence="10">
    <location>
        <begin position="791"/>
        <end position="808"/>
    </location>
</feature>
<evidence type="ECO:0000313" key="13">
    <source>
        <dbReference type="Proteomes" id="UP000239563"/>
    </source>
</evidence>
<evidence type="ECO:0000256" key="1">
    <source>
        <dbReference type="ARBA" id="ARBA00004123"/>
    </source>
</evidence>
<dbReference type="AlphaFoldDB" id="A0A2N8UMK9"/>
<evidence type="ECO:0000256" key="6">
    <source>
        <dbReference type="ARBA" id="ARBA00023242"/>
    </source>
</evidence>
<proteinExistence type="predicted"/>
<dbReference type="GO" id="GO:0008380">
    <property type="term" value="P:RNA splicing"/>
    <property type="evidence" value="ECO:0007669"/>
    <property type="project" value="UniProtKB-KW"/>
</dbReference>
<evidence type="ECO:0000256" key="3">
    <source>
        <dbReference type="ARBA" id="ARBA00022737"/>
    </source>
</evidence>
<feature type="region of interest" description="Disordered" evidence="10">
    <location>
        <begin position="714"/>
        <end position="808"/>
    </location>
</feature>
<dbReference type="InterPro" id="IPR011990">
    <property type="entry name" value="TPR-like_helical_dom_sf"/>
</dbReference>
<evidence type="ECO:0000256" key="5">
    <source>
        <dbReference type="ARBA" id="ARBA00023187"/>
    </source>
</evidence>
<dbReference type="InterPro" id="IPR003107">
    <property type="entry name" value="HAT"/>
</dbReference>
<feature type="domain" description="RRM" evidence="11">
    <location>
        <begin position="891"/>
        <end position="969"/>
    </location>
</feature>
<accession>A0A2N8UMK9</accession>
<evidence type="ECO:0000313" key="12">
    <source>
        <dbReference type="EMBL" id="SJX66048.1"/>
    </source>
</evidence>
<evidence type="ECO:0000256" key="10">
    <source>
        <dbReference type="SAM" id="MobiDB-lite"/>
    </source>
</evidence>